<evidence type="ECO:0000313" key="4">
    <source>
        <dbReference type="EMBL" id="SFG99539.1"/>
    </source>
</evidence>
<proteinExistence type="inferred from homology"/>
<sequence length="318" mass="35783">MNPNQLTIALVQIPSVWANKSATLQLAKDRINEAAEKGAELVIFGEGFLPGYPWWLSVTHASAWDDKVQKEIFAHYASQAIQIEKGDLKEIQQLAKEKSIAIYLGIIERPTDRGGHSLYCTLVYIDPKGEIQSVHRKLQPTYDERLVWSPGDGNGLRVHPLKAFTVGGLNCWENWMPLARTALYGLGENLHVAVWPGSVRNTELITRMIAQESRSFVISVSSLMRKTDFPSDTPHLEYILENFPEIIGDGGSCIAGPDGKWILEPIADKEGILIETLNFNRVLEERQNFDPVGHYSRPDVLQLQVNRERQNSIKLKDS</sequence>
<reference evidence="5" key="1">
    <citation type="submission" date="2016-10" db="EMBL/GenBank/DDBJ databases">
        <authorList>
            <person name="Varghese N."/>
            <person name="Submissions S."/>
        </authorList>
    </citation>
    <scope>NUCLEOTIDE SEQUENCE [LARGE SCALE GENOMIC DNA]</scope>
    <source>
        <strain evidence="5">DSM 19315</strain>
    </source>
</reference>
<evidence type="ECO:0000259" key="3">
    <source>
        <dbReference type="PROSITE" id="PS50263"/>
    </source>
</evidence>
<dbReference type="InterPro" id="IPR000132">
    <property type="entry name" value="Nitrilase/CN_hydratase_CS"/>
</dbReference>
<dbReference type="CDD" id="cd07564">
    <property type="entry name" value="nitrilases_CHs"/>
    <property type="match status" value="1"/>
</dbReference>
<name>A0A1I2WFL8_9BACT</name>
<dbReference type="PANTHER" id="PTHR46044:SF1">
    <property type="entry name" value="CN HYDROLASE DOMAIN-CONTAINING PROTEIN"/>
    <property type="match status" value="1"/>
</dbReference>
<evidence type="ECO:0000256" key="1">
    <source>
        <dbReference type="ARBA" id="ARBA00008129"/>
    </source>
</evidence>
<dbReference type="InterPro" id="IPR036526">
    <property type="entry name" value="C-N_Hydrolase_sf"/>
</dbReference>
<dbReference type="PROSITE" id="PS00920">
    <property type="entry name" value="NITRIL_CHT_1"/>
    <property type="match status" value="1"/>
</dbReference>
<feature type="domain" description="CN hydrolase" evidence="3">
    <location>
        <begin position="6"/>
        <end position="279"/>
    </location>
</feature>
<evidence type="ECO:0000256" key="2">
    <source>
        <dbReference type="PROSITE-ProRule" id="PRU10139"/>
    </source>
</evidence>
<accession>A0A1I2WFL8</accession>
<dbReference type="Gene3D" id="3.60.110.10">
    <property type="entry name" value="Carbon-nitrogen hydrolase"/>
    <property type="match status" value="1"/>
</dbReference>
<gene>
    <name evidence="4" type="ORF">SAMN04487988_11295</name>
</gene>
<dbReference type="PROSITE" id="PS00921">
    <property type="entry name" value="NITRIL_CHT_2"/>
    <property type="match status" value="1"/>
</dbReference>
<comment type="similarity">
    <text evidence="1">Belongs to the carbon-nitrogen hydrolase superfamily. Nitrilase family.</text>
</comment>
<dbReference type="InterPro" id="IPR003010">
    <property type="entry name" value="C-N_Hydrolase"/>
</dbReference>
<dbReference type="PANTHER" id="PTHR46044">
    <property type="entry name" value="NITRILASE"/>
    <property type="match status" value="1"/>
</dbReference>
<dbReference type="AlphaFoldDB" id="A0A1I2WFL8"/>
<dbReference type="PROSITE" id="PS50263">
    <property type="entry name" value="CN_HYDROLASE"/>
    <property type="match status" value="1"/>
</dbReference>
<dbReference type="InterPro" id="IPR044149">
    <property type="entry name" value="Nitrilases_CHs"/>
</dbReference>
<dbReference type="OrthoDB" id="9811121at2"/>
<dbReference type="SUPFAM" id="SSF56317">
    <property type="entry name" value="Carbon-nitrogen hydrolase"/>
    <property type="match status" value="1"/>
</dbReference>
<evidence type="ECO:0000313" key="5">
    <source>
        <dbReference type="Proteomes" id="UP000199642"/>
    </source>
</evidence>
<dbReference type="Pfam" id="PF00795">
    <property type="entry name" value="CN_hydrolase"/>
    <property type="match status" value="1"/>
</dbReference>
<dbReference type="EMBL" id="FOPC01000012">
    <property type="protein sequence ID" value="SFG99539.1"/>
    <property type="molecule type" value="Genomic_DNA"/>
</dbReference>
<feature type="active site" description="Proton acceptor" evidence="2">
    <location>
        <position position="46"/>
    </location>
</feature>
<protein>
    <submittedName>
        <fullName evidence="4">Nitrilase</fullName>
    </submittedName>
</protein>
<organism evidence="4 5">
    <name type="scientific">Algoriphagus hitonicola</name>
    <dbReference type="NCBI Taxonomy" id="435880"/>
    <lineage>
        <taxon>Bacteria</taxon>
        <taxon>Pseudomonadati</taxon>
        <taxon>Bacteroidota</taxon>
        <taxon>Cytophagia</taxon>
        <taxon>Cytophagales</taxon>
        <taxon>Cyclobacteriaceae</taxon>
        <taxon>Algoriphagus</taxon>
    </lineage>
</organism>
<keyword evidence="5" id="KW-1185">Reference proteome</keyword>
<dbReference type="RefSeq" id="WP_092793348.1">
    <property type="nucleotide sequence ID" value="NZ_FOPC01000012.1"/>
</dbReference>
<dbReference type="STRING" id="435880.SAMN04487988_11295"/>
<dbReference type="GO" id="GO:0000257">
    <property type="term" value="F:nitrilase activity"/>
    <property type="evidence" value="ECO:0007669"/>
    <property type="project" value="UniProtKB-ARBA"/>
</dbReference>
<dbReference type="Proteomes" id="UP000199642">
    <property type="component" value="Unassembled WGS sequence"/>
</dbReference>